<dbReference type="EMBL" id="CAJNOR010003760">
    <property type="protein sequence ID" value="CAF1445254.1"/>
    <property type="molecule type" value="Genomic_DNA"/>
</dbReference>
<gene>
    <name evidence="1" type="ORF">EDS130_LOCUS36330</name>
    <name evidence="2" type="ORF">XAT740_LOCUS36551</name>
</gene>
<comment type="caution">
    <text evidence="1">The sequence shown here is derived from an EMBL/GenBank/DDBJ whole genome shotgun (WGS) entry which is preliminary data.</text>
</comment>
<dbReference type="Gene3D" id="3.30.420.10">
    <property type="entry name" value="Ribonuclease H-like superfamily/Ribonuclease H"/>
    <property type="match status" value="1"/>
</dbReference>
<evidence type="ECO:0000313" key="2">
    <source>
        <dbReference type="EMBL" id="CAF1445254.1"/>
    </source>
</evidence>
<keyword evidence="3" id="KW-1185">Reference proteome</keyword>
<dbReference type="OrthoDB" id="10017160at2759"/>
<accession>A0A815LB49</accession>
<evidence type="ECO:0008006" key="5">
    <source>
        <dbReference type="Google" id="ProtNLM"/>
    </source>
</evidence>
<sequence>MRTALNIQPLAIYEELYAVHGDQVPCLRTVQRWCKRFREGEDDLEDEARSGRPFTETTSENIEEVRLIIDDHPRVTIEEIQEEVGLNYGTTQRIITDHLELTKVTARYIPKKLNEFQQNERVRICKENLARFRNGTLRLCNVVTGDESWIDHRYYIDNCLQPLIDEIKHQRPSYGTNHIILHHDNGKPHVHKCVYDYLQSEGIETIPHPPNSPDLSPCGFWLFDLIKRNLSDQSYPQSLQHAVADFMYSLSAEEYRKTFDKWIERMQLCVDNQGHYFEHLM</sequence>
<evidence type="ECO:0000313" key="1">
    <source>
        <dbReference type="EMBL" id="CAF1405595.1"/>
    </source>
</evidence>
<dbReference type="Proteomes" id="UP000663852">
    <property type="component" value="Unassembled WGS sequence"/>
</dbReference>
<dbReference type="InterPro" id="IPR036397">
    <property type="entry name" value="RNaseH_sf"/>
</dbReference>
<proteinExistence type="predicted"/>
<protein>
    <recommendedName>
        <fullName evidence="5">Transposase</fullName>
    </recommendedName>
</protein>
<dbReference type="Pfam" id="PF13565">
    <property type="entry name" value="HTH_32"/>
    <property type="match status" value="1"/>
</dbReference>
<reference evidence="1" key="1">
    <citation type="submission" date="2021-02" db="EMBL/GenBank/DDBJ databases">
        <authorList>
            <person name="Nowell W R."/>
        </authorList>
    </citation>
    <scope>NUCLEOTIDE SEQUENCE</scope>
</reference>
<organism evidence="1 4">
    <name type="scientific">Adineta ricciae</name>
    <name type="common">Rotifer</name>
    <dbReference type="NCBI Taxonomy" id="249248"/>
    <lineage>
        <taxon>Eukaryota</taxon>
        <taxon>Metazoa</taxon>
        <taxon>Spiralia</taxon>
        <taxon>Gnathifera</taxon>
        <taxon>Rotifera</taxon>
        <taxon>Eurotatoria</taxon>
        <taxon>Bdelloidea</taxon>
        <taxon>Adinetida</taxon>
        <taxon>Adinetidae</taxon>
        <taxon>Adineta</taxon>
    </lineage>
</organism>
<evidence type="ECO:0000313" key="4">
    <source>
        <dbReference type="Proteomes" id="UP000663852"/>
    </source>
</evidence>
<dbReference type="PANTHER" id="PTHR46060:SF1">
    <property type="entry name" value="MARINER MOS1 TRANSPOSASE-LIKE PROTEIN"/>
    <property type="match status" value="1"/>
</dbReference>
<dbReference type="PANTHER" id="PTHR46060">
    <property type="entry name" value="MARINER MOS1 TRANSPOSASE-LIKE PROTEIN"/>
    <property type="match status" value="1"/>
</dbReference>
<dbReference type="Proteomes" id="UP000663828">
    <property type="component" value="Unassembled WGS sequence"/>
</dbReference>
<dbReference type="AlphaFoldDB" id="A0A815LB49"/>
<dbReference type="GO" id="GO:0003676">
    <property type="term" value="F:nucleic acid binding"/>
    <property type="evidence" value="ECO:0007669"/>
    <property type="project" value="InterPro"/>
</dbReference>
<name>A0A815LB49_ADIRI</name>
<evidence type="ECO:0000313" key="3">
    <source>
        <dbReference type="Proteomes" id="UP000663828"/>
    </source>
</evidence>
<dbReference type="EMBL" id="CAJNOJ010000336">
    <property type="protein sequence ID" value="CAF1405595.1"/>
    <property type="molecule type" value="Genomic_DNA"/>
</dbReference>
<dbReference type="InterPro" id="IPR052709">
    <property type="entry name" value="Transposase-MT_Hybrid"/>
</dbReference>